<evidence type="ECO:0000256" key="8">
    <source>
        <dbReference type="PIRSR" id="PIRSR000077-1"/>
    </source>
</evidence>
<evidence type="ECO:0000313" key="12">
    <source>
        <dbReference type="Proteomes" id="UP000587760"/>
    </source>
</evidence>
<dbReference type="NCBIfam" id="TIGR01068">
    <property type="entry name" value="thioredoxin"/>
    <property type="match status" value="1"/>
</dbReference>
<feature type="site" description="Contributes to redox potential value" evidence="8">
    <location>
        <position position="31"/>
    </location>
</feature>
<protein>
    <recommendedName>
        <fullName evidence="6 7">Thioredoxin</fullName>
    </recommendedName>
</protein>
<keyword evidence="2" id="KW-0813">Transport</keyword>
<dbReference type="GO" id="GO:0015035">
    <property type="term" value="F:protein-disulfide reductase activity"/>
    <property type="evidence" value="ECO:0007669"/>
    <property type="project" value="UniProtKB-UniRule"/>
</dbReference>
<dbReference type="Pfam" id="PF00085">
    <property type="entry name" value="Thioredoxin"/>
    <property type="match status" value="1"/>
</dbReference>
<dbReference type="GO" id="GO:0005737">
    <property type="term" value="C:cytoplasm"/>
    <property type="evidence" value="ECO:0007669"/>
    <property type="project" value="TreeGrafter"/>
</dbReference>
<organism evidence="11 12">
    <name type="scientific">Spirochaeta isovalerica</name>
    <dbReference type="NCBI Taxonomy" id="150"/>
    <lineage>
        <taxon>Bacteria</taxon>
        <taxon>Pseudomonadati</taxon>
        <taxon>Spirochaetota</taxon>
        <taxon>Spirochaetia</taxon>
        <taxon>Spirochaetales</taxon>
        <taxon>Spirochaetaceae</taxon>
        <taxon>Spirochaeta</taxon>
    </lineage>
</organism>
<dbReference type="InterPro" id="IPR036249">
    <property type="entry name" value="Thioredoxin-like_sf"/>
</dbReference>
<dbReference type="Proteomes" id="UP000587760">
    <property type="component" value="Unassembled WGS sequence"/>
</dbReference>
<feature type="site" description="Contributes to redox potential value" evidence="8">
    <location>
        <position position="32"/>
    </location>
</feature>
<dbReference type="EMBL" id="JACHGJ010000003">
    <property type="protein sequence ID" value="MBB6480565.1"/>
    <property type="molecule type" value="Genomic_DNA"/>
</dbReference>
<feature type="disulfide bond" description="Redox-active" evidence="9">
    <location>
        <begin position="30"/>
        <end position="33"/>
    </location>
</feature>
<evidence type="ECO:0000259" key="10">
    <source>
        <dbReference type="PROSITE" id="PS51352"/>
    </source>
</evidence>
<evidence type="ECO:0000256" key="7">
    <source>
        <dbReference type="PIRNR" id="PIRNR000077"/>
    </source>
</evidence>
<dbReference type="PIRSF" id="PIRSF000077">
    <property type="entry name" value="Thioredoxin"/>
    <property type="match status" value="1"/>
</dbReference>
<dbReference type="PANTHER" id="PTHR45663">
    <property type="entry name" value="GEO12009P1"/>
    <property type="match status" value="1"/>
</dbReference>
<keyword evidence="4 9" id="KW-1015">Disulfide bond</keyword>
<dbReference type="CDD" id="cd02947">
    <property type="entry name" value="TRX_family"/>
    <property type="match status" value="1"/>
</dbReference>
<dbReference type="InterPro" id="IPR017937">
    <property type="entry name" value="Thioredoxin_CS"/>
</dbReference>
<feature type="active site" description="Nucleophile" evidence="8">
    <location>
        <position position="33"/>
    </location>
</feature>
<evidence type="ECO:0000256" key="4">
    <source>
        <dbReference type="ARBA" id="ARBA00023157"/>
    </source>
</evidence>
<evidence type="ECO:0000256" key="6">
    <source>
        <dbReference type="NCBIfam" id="TIGR01068"/>
    </source>
</evidence>
<evidence type="ECO:0000256" key="5">
    <source>
        <dbReference type="ARBA" id="ARBA00023284"/>
    </source>
</evidence>
<dbReference type="AlphaFoldDB" id="A0A841R9I5"/>
<keyword evidence="5 9" id="KW-0676">Redox-active center</keyword>
<reference evidence="11 12" key="1">
    <citation type="submission" date="2020-08" db="EMBL/GenBank/DDBJ databases">
        <title>Genomic Encyclopedia of Type Strains, Phase IV (KMG-IV): sequencing the most valuable type-strain genomes for metagenomic binning, comparative biology and taxonomic classification.</title>
        <authorList>
            <person name="Goeker M."/>
        </authorList>
    </citation>
    <scope>NUCLEOTIDE SEQUENCE [LARGE SCALE GENOMIC DNA]</scope>
    <source>
        <strain evidence="11 12">DSM 2461</strain>
    </source>
</reference>
<sequence length="107" mass="12159">MEDLSKLRSFNELINNNEKPVLVDFYADWCGPCKMVSPVIKRIAGEYKGKLITVKVDTDRKPAIAGQYQISSIPTIIMFFKGQPVMRLQGAHPYESIKQSIDSNWPL</sequence>
<accession>A0A841R9I5</accession>
<dbReference type="PANTHER" id="PTHR45663:SF11">
    <property type="entry name" value="GEO12009P1"/>
    <property type="match status" value="1"/>
</dbReference>
<dbReference type="PRINTS" id="PR00421">
    <property type="entry name" value="THIOREDOXIN"/>
</dbReference>
<evidence type="ECO:0000256" key="3">
    <source>
        <dbReference type="ARBA" id="ARBA00022982"/>
    </source>
</evidence>
<dbReference type="PROSITE" id="PS00194">
    <property type="entry name" value="THIOREDOXIN_1"/>
    <property type="match status" value="1"/>
</dbReference>
<evidence type="ECO:0000256" key="2">
    <source>
        <dbReference type="ARBA" id="ARBA00022448"/>
    </source>
</evidence>
<dbReference type="PROSITE" id="PS51352">
    <property type="entry name" value="THIOREDOXIN_2"/>
    <property type="match status" value="1"/>
</dbReference>
<name>A0A841R9I5_9SPIO</name>
<comment type="similarity">
    <text evidence="1 7">Belongs to the thioredoxin family.</text>
</comment>
<evidence type="ECO:0000313" key="11">
    <source>
        <dbReference type="EMBL" id="MBB6480565.1"/>
    </source>
</evidence>
<feature type="domain" description="Thioredoxin" evidence="10">
    <location>
        <begin position="1"/>
        <end position="106"/>
    </location>
</feature>
<evidence type="ECO:0000256" key="9">
    <source>
        <dbReference type="PIRSR" id="PIRSR000077-4"/>
    </source>
</evidence>
<comment type="caution">
    <text evidence="11">The sequence shown here is derived from an EMBL/GenBank/DDBJ whole genome shotgun (WGS) entry which is preliminary data.</text>
</comment>
<dbReference type="InterPro" id="IPR013766">
    <property type="entry name" value="Thioredoxin_domain"/>
</dbReference>
<dbReference type="InterPro" id="IPR005746">
    <property type="entry name" value="Thioredoxin"/>
</dbReference>
<dbReference type="FunFam" id="3.40.30.10:FF:000001">
    <property type="entry name" value="Thioredoxin"/>
    <property type="match status" value="1"/>
</dbReference>
<dbReference type="RefSeq" id="WP_184746823.1">
    <property type="nucleotide sequence ID" value="NZ_JACHGJ010000003.1"/>
</dbReference>
<feature type="site" description="Deprotonates C-terminal active site Cys" evidence="8">
    <location>
        <position position="24"/>
    </location>
</feature>
<keyword evidence="3" id="KW-0249">Electron transport</keyword>
<dbReference type="SUPFAM" id="SSF52833">
    <property type="entry name" value="Thioredoxin-like"/>
    <property type="match status" value="1"/>
</dbReference>
<gene>
    <name evidence="11" type="ORF">HNR50_002228</name>
</gene>
<feature type="active site" description="Nucleophile" evidence="8">
    <location>
        <position position="30"/>
    </location>
</feature>
<keyword evidence="12" id="KW-1185">Reference proteome</keyword>
<proteinExistence type="inferred from homology"/>
<evidence type="ECO:0000256" key="1">
    <source>
        <dbReference type="ARBA" id="ARBA00008987"/>
    </source>
</evidence>
<dbReference type="Gene3D" id="3.40.30.10">
    <property type="entry name" value="Glutaredoxin"/>
    <property type="match status" value="1"/>
</dbReference>